<sequence length="29" mass="3225">MLVEAQMLFSLHGRLQLQTGKSCIRLGGH</sequence>
<dbReference type="AlphaFoldDB" id="A0A0A9A0B5"/>
<dbReference type="EMBL" id="GBRH01254487">
    <property type="protein sequence ID" value="JAD43408.1"/>
    <property type="molecule type" value="Transcribed_RNA"/>
</dbReference>
<organism evidence="1">
    <name type="scientific">Arundo donax</name>
    <name type="common">Giant reed</name>
    <name type="synonym">Donax arundinaceus</name>
    <dbReference type="NCBI Taxonomy" id="35708"/>
    <lineage>
        <taxon>Eukaryota</taxon>
        <taxon>Viridiplantae</taxon>
        <taxon>Streptophyta</taxon>
        <taxon>Embryophyta</taxon>
        <taxon>Tracheophyta</taxon>
        <taxon>Spermatophyta</taxon>
        <taxon>Magnoliopsida</taxon>
        <taxon>Liliopsida</taxon>
        <taxon>Poales</taxon>
        <taxon>Poaceae</taxon>
        <taxon>PACMAD clade</taxon>
        <taxon>Arundinoideae</taxon>
        <taxon>Arundineae</taxon>
        <taxon>Arundo</taxon>
    </lineage>
</organism>
<name>A0A0A9A0B5_ARUDO</name>
<reference evidence="1" key="1">
    <citation type="submission" date="2014-09" db="EMBL/GenBank/DDBJ databases">
        <authorList>
            <person name="Magalhaes I.L.F."/>
            <person name="Oliveira U."/>
            <person name="Santos F.R."/>
            <person name="Vidigal T.H.D.A."/>
            <person name="Brescovit A.D."/>
            <person name="Santos A.J."/>
        </authorList>
    </citation>
    <scope>NUCLEOTIDE SEQUENCE</scope>
    <source>
        <tissue evidence="1">Shoot tissue taken approximately 20 cm above the soil surface</tissue>
    </source>
</reference>
<accession>A0A0A9A0B5</accession>
<reference evidence="1" key="2">
    <citation type="journal article" date="2015" name="Data Brief">
        <title>Shoot transcriptome of the giant reed, Arundo donax.</title>
        <authorList>
            <person name="Barrero R.A."/>
            <person name="Guerrero F.D."/>
            <person name="Moolhuijzen P."/>
            <person name="Goolsby J.A."/>
            <person name="Tidwell J."/>
            <person name="Bellgard S.E."/>
            <person name="Bellgard M.I."/>
        </authorList>
    </citation>
    <scope>NUCLEOTIDE SEQUENCE</scope>
    <source>
        <tissue evidence="1">Shoot tissue taken approximately 20 cm above the soil surface</tissue>
    </source>
</reference>
<proteinExistence type="predicted"/>
<protein>
    <submittedName>
        <fullName evidence="1">Uncharacterized protein</fullName>
    </submittedName>
</protein>
<evidence type="ECO:0000313" key="1">
    <source>
        <dbReference type="EMBL" id="JAD43408.1"/>
    </source>
</evidence>